<evidence type="ECO:0000313" key="3">
    <source>
        <dbReference type="Proteomes" id="UP000321570"/>
    </source>
</evidence>
<dbReference type="EMBL" id="CABIJS010000122">
    <property type="protein sequence ID" value="VUZ43888.1"/>
    <property type="molecule type" value="Genomic_DNA"/>
</dbReference>
<protein>
    <recommendedName>
        <fullName evidence="1">GP-PDE domain-containing protein</fullName>
    </recommendedName>
</protein>
<dbReference type="PROSITE" id="PS51704">
    <property type="entry name" value="GP_PDE"/>
    <property type="match status" value="1"/>
</dbReference>
<keyword evidence="3" id="KW-1185">Reference proteome</keyword>
<dbReference type="InterPro" id="IPR030395">
    <property type="entry name" value="GP_PDE_dom"/>
</dbReference>
<organism evidence="2 3">
    <name type="scientific">Hymenolepis diminuta</name>
    <name type="common">Rat tapeworm</name>
    <dbReference type="NCBI Taxonomy" id="6216"/>
    <lineage>
        <taxon>Eukaryota</taxon>
        <taxon>Metazoa</taxon>
        <taxon>Spiralia</taxon>
        <taxon>Lophotrochozoa</taxon>
        <taxon>Platyhelminthes</taxon>
        <taxon>Cestoda</taxon>
        <taxon>Eucestoda</taxon>
        <taxon>Cyclophyllidea</taxon>
        <taxon>Hymenolepididae</taxon>
        <taxon>Hymenolepis</taxon>
    </lineage>
</organism>
<evidence type="ECO:0000259" key="1">
    <source>
        <dbReference type="PROSITE" id="PS51704"/>
    </source>
</evidence>
<feature type="non-terminal residue" evidence="2">
    <location>
        <position position="1"/>
    </location>
</feature>
<sequence length="92" mass="10548">HDLIFERTSDQIQVTIDGNLVYFRQLSFDTIRAGFLEIHGMILGSMPNSFLYDNWFNGQIIHAILQIDDTALNILEFAEKSLHGFEFAGKMP</sequence>
<dbReference type="AlphaFoldDB" id="A0A564YAY8"/>
<gene>
    <name evidence="2" type="ORF">WMSIL1_LOCUS4228</name>
</gene>
<dbReference type="Proteomes" id="UP000321570">
    <property type="component" value="Unassembled WGS sequence"/>
</dbReference>
<evidence type="ECO:0000313" key="2">
    <source>
        <dbReference type="EMBL" id="VUZ43888.1"/>
    </source>
</evidence>
<reference evidence="2 3" key="1">
    <citation type="submission" date="2019-07" db="EMBL/GenBank/DDBJ databases">
        <authorList>
            <person name="Jastrzebski P J."/>
            <person name="Paukszto L."/>
            <person name="Jastrzebski P J."/>
        </authorList>
    </citation>
    <scope>NUCLEOTIDE SEQUENCE [LARGE SCALE GENOMIC DNA]</scope>
    <source>
        <strain evidence="2 3">WMS-il1</strain>
    </source>
</reference>
<accession>A0A564YAY8</accession>
<dbReference type="GO" id="GO:0008081">
    <property type="term" value="F:phosphoric diester hydrolase activity"/>
    <property type="evidence" value="ECO:0007669"/>
    <property type="project" value="InterPro"/>
</dbReference>
<dbReference type="GO" id="GO:0006629">
    <property type="term" value="P:lipid metabolic process"/>
    <property type="evidence" value="ECO:0007669"/>
    <property type="project" value="InterPro"/>
</dbReference>
<proteinExistence type="predicted"/>
<feature type="non-terminal residue" evidence="2">
    <location>
        <position position="92"/>
    </location>
</feature>
<feature type="domain" description="GP-PDE" evidence="1">
    <location>
        <begin position="1"/>
        <end position="92"/>
    </location>
</feature>
<name>A0A564YAY8_HYMDI</name>